<evidence type="ECO:0000313" key="6">
    <source>
        <dbReference type="EMBL" id="MDO1558712.1"/>
    </source>
</evidence>
<dbReference type="InterPro" id="IPR029045">
    <property type="entry name" value="ClpP/crotonase-like_dom_sf"/>
</dbReference>
<comment type="catalytic activity">
    <reaction evidence="1">
        <text>3-hydroxy-2-methylpropanoyl-CoA + H2O = 3-hydroxy-2-methylpropanoate + CoA + H(+)</text>
        <dbReference type="Rhea" id="RHEA:20888"/>
        <dbReference type="ChEBI" id="CHEBI:11805"/>
        <dbReference type="ChEBI" id="CHEBI:15377"/>
        <dbReference type="ChEBI" id="CHEBI:15378"/>
        <dbReference type="ChEBI" id="CHEBI:57287"/>
        <dbReference type="ChEBI" id="CHEBI:57340"/>
        <dbReference type="EC" id="3.1.2.4"/>
    </reaction>
</comment>
<sequence length="365" mass="39283">MSEPAPESEILARVENGVGRITLNRPKALHALNLGMCQTMTEALLAWLEDDQVHSVLIDHAGERGFCAGGDIRMIAESGAGDAAEARAFFATEYRLNHLMFVYPKPITAIVDGIVMGGGVGVSEPAAVRVATERTTYAMPETGIGLFPDVGGGWFLPRLPGETGTWLALTGARLKAPDTVALSVHSHFVPAERIDELKTALVAEPGDPRSVADRFAEDAGPAPTADHREAIDRLFAFDTVEEIFAALETDGSDWALAQLKTLQSKSPQSLKVSLRQLRTGAGLSSFAENMAMEYRLGGRVVRTHDFQEGVRAVILDKDNAPAWSPGSLDSVTDQRIDQLFAPLPSPEEWTPLPQAATLERSSTES</sequence>
<keyword evidence="7" id="KW-1185">Reference proteome</keyword>
<dbReference type="InterPro" id="IPR032259">
    <property type="entry name" value="HIBYL-CoA-H"/>
</dbReference>
<feature type="region of interest" description="Disordered" evidence="4">
    <location>
        <begin position="342"/>
        <end position="365"/>
    </location>
</feature>
<dbReference type="EMBL" id="JAUKTR010000001">
    <property type="protein sequence ID" value="MDO1558712.1"/>
    <property type="molecule type" value="Genomic_DNA"/>
</dbReference>
<evidence type="ECO:0000256" key="4">
    <source>
        <dbReference type="SAM" id="MobiDB-lite"/>
    </source>
</evidence>
<dbReference type="Proteomes" id="UP001169063">
    <property type="component" value="Unassembled WGS sequence"/>
</dbReference>
<name>A0ABT8SN47_9CAUL</name>
<feature type="domain" description="Enoyl-CoA hydratase/isomerase" evidence="5">
    <location>
        <begin position="18"/>
        <end position="340"/>
    </location>
</feature>
<dbReference type="CDD" id="cd06558">
    <property type="entry name" value="crotonase-like"/>
    <property type="match status" value="1"/>
</dbReference>
<dbReference type="Gene3D" id="3.90.226.10">
    <property type="entry name" value="2-enoyl-CoA Hydratase, Chain A, domain 1"/>
    <property type="match status" value="1"/>
</dbReference>
<accession>A0ABT8SN47</accession>
<dbReference type="RefSeq" id="WP_302109110.1">
    <property type="nucleotide sequence ID" value="NZ_JAUKTR010000001.1"/>
</dbReference>
<dbReference type="SUPFAM" id="SSF52096">
    <property type="entry name" value="ClpP/crotonase"/>
    <property type="match status" value="1"/>
</dbReference>
<organism evidence="6 7">
    <name type="scientific">Peiella sedimenti</name>
    <dbReference type="NCBI Taxonomy" id="3061083"/>
    <lineage>
        <taxon>Bacteria</taxon>
        <taxon>Pseudomonadati</taxon>
        <taxon>Pseudomonadota</taxon>
        <taxon>Alphaproteobacteria</taxon>
        <taxon>Caulobacterales</taxon>
        <taxon>Caulobacteraceae</taxon>
        <taxon>Peiella</taxon>
    </lineage>
</organism>
<reference evidence="6" key="1">
    <citation type="submission" date="2023-07" db="EMBL/GenBank/DDBJ databases">
        <title>Brevundimonas soil sp. nov., isolated from the soil of chemical plant.</title>
        <authorList>
            <person name="Wu N."/>
        </authorList>
    </citation>
    <scope>NUCLEOTIDE SEQUENCE</scope>
    <source>
        <strain evidence="6">XZ-24</strain>
    </source>
</reference>
<dbReference type="GO" id="GO:0016787">
    <property type="term" value="F:hydrolase activity"/>
    <property type="evidence" value="ECO:0007669"/>
    <property type="project" value="UniProtKB-KW"/>
</dbReference>
<comment type="caution">
    <text evidence="6">The sequence shown here is derived from an EMBL/GenBank/DDBJ whole genome shotgun (WGS) entry which is preliminary data.</text>
</comment>
<proteinExistence type="predicted"/>
<evidence type="ECO:0000313" key="7">
    <source>
        <dbReference type="Proteomes" id="UP001169063"/>
    </source>
</evidence>
<keyword evidence="3 6" id="KW-0378">Hydrolase</keyword>
<dbReference type="EC" id="3.1.2.4" evidence="2"/>
<dbReference type="PANTHER" id="PTHR43176:SF3">
    <property type="entry name" value="3-HYDROXYISOBUTYRYL-COA HYDROLASE, MITOCHONDRIAL"/>
    <property type="match status" value="1"/>
</dbReference>
<protein>
    <recommendedName>
        <fullName evidence="2">3-hydroxyisobutyryl-CoA hydrolase</fullName>
        <ecNumber evidence="2">3.1.2.4</ecNumber>
    </recommendedName>
</protein>
<dbReference type="Pfam" id="PF16113">
    <property type="entry name" value="ECH_2"/>
    <property type="match status" value="1"/>
</dbReference>
<dbReference type="PANTHER" id="PTHR43176">
    <property type="entry name" value="3-HYDROXYISOBUTYRYL-COA HYDROLASE-RELATED"/>
    <property type="match status" value="1"/>
</dbReference>
<evidence type="ECO:0000259" key="5">
    <source>
        <dbReference type="Pfam" id="PF16113"/>
    </source>
</evidence>
<gene>
    <name evidence="6" type="ORF">Q0812_04645</name>
</gene>
<evidence type="ECO:0000256" key="3">
    <source>
        <dbReference type="ARBA" id="ARBA00022801"/>
    </source>
</evidence>
<evidence type="ECO:0000256" key="2">
    <source>
        <dbReference type="ARBA" id="ARBA00011915"/>
    </source>
</evidence>
<dbReference type="InterPro" id="IPR045004">
    <property type="entry name" value="ECH_dom"/>
</dbReference>
<evidence type="ECO:0000256" key="1">
    <source>
        <dbReference type="ARBA" id="ARBA00001709"/>
    </source>
</evidence>
<dbReference type="NCBIfam" id="NF004127">
    <property type="entry name" value="PRK05617.1"/>
    <property type="match status" value="1"/>
</dbReference>